<comment type="similarity">
    <text evidence="6">Belongs to the G-protein coupled receptor 1 family.</text>
</comment>
<keyword evidence="3 6" id="KW-0812">Transmembrane</keyword>
<name>A0A9W9YH33_9CNID</name>
<dbReference type="InterPro" id="IPR017452">
    <property type="entry name" value="GPCR_Rhodpsn_7TM"/>
</dbReference>
<keyword evidence="2" id="KW-1003">Cell membrane</keyword>
<dbReference type="EMBL" id="MU827524">
    <property type="protein sequence ID" value="KAJ7348187.1"/>
    <property type="molecule type" value="Genomic_DNA"/>
</dbReference>
<keyword evidence="6" id="KW-0807">Transducer</keyword>
<evidence type="ECO:0000313" key="9">
    <source>
        <dbReference type="EMBL" id="KAJ7348187.1"/>
    </source>
</evidence>
<feature type="transmembrane region" description="Helical" evidence="7">
    <location>
        <begin position="71"/>
        <end position="91"/>
    </location>
</feature>
<comment type="caution">
    <text evidence="9">The sequence shown here is derived from an EMBL/GenBank/DDBJ whole genome shotgun (WGS) entry which is preliminary data.</text>
</comment>
<dbReference type="PRINTS" id="PR00237">
    <property type="entry name" value="GPCRRHODOPSN"/>
</dbReference>
<keyword evidence="5 7" id="KW-0472">Membrane</keyword>
<gene>
    <name evidence="9" type="ORF">OS493_039656</name>
</gene>
<dbReference type="InterPro" id="IPR000276">
    <property type="entry name" value="GPCR_Rhodpsn"/>
</dbReference>
<evidence type="ECO:0000256" key="5">
    <source>
        <dbReference type="ARBA" id="ARBA00023136"/>
    </source>
</evidence>
<dbReference type="GO" id="GO:0005886">
    <property type="term" value="C:plasma membrane"/>
    <property type="evidence" value="ECO:0007669"/>
    <property type="project" value="UniProtKB-SubCell"/>
</dbReference>
<evidence type="ECO:0000256" key="3">
    <source>
        <dbReference type="ARBA" id="ARBA00022692"/>
    </source>
</evidence>
<dbReference type="OrthoDB" id="5951059at2759"/>
<keyword evidence="6" id="KW-0297">G-protein coupled receptor</keyword>
<sequence>MFCAPDVRGNLHPRVANPSHELCFAETMLRRVGYFISCTASLLSLAALTIDRFIAITDPLKYRIKLTTERAAMVSLSLWVVSAALPFLYFHVGYLKYQFFFANTAVVATFAVLCLTYAKVFKASNDK</sequence>
<dbReference type="Gene3D" id="1.20.1070.10">
    <property type="entry name" value="Rhodopsin 7-helix transmembrane proteins"/>
    <property type="match status" value="1"/>
</dbReference>
<evidence type="ECO:0000256" key="1">
    <source>
        <dbReference type="ARBA" id="ARBA00004651"/>
    </source>
</evidence>
<evidence type="ECO:0000313" key="10">
    <source>
        <dbReference type="Proteomes" id="UP001163046"/>
    </source>
</evidence>
<comment type="subcellular location">
    <subcellularLocation>
        <location evidence="1">Cell membrane</location>
        <topology evidence="1">Multi-pass membrane protein</topology>
    </subcellularLocation>
</comment>
<evidence type="ECO:0000256" key="7">
    <source>
        <dbReference type="SAM" id="Phobius"/>
    </source>
</evidence>
<feature type="domain" description="G-protein coupled receptors family 1 profile" evidence="8">
    <location>
        <begin position="36"/>
        <end position="127"/>
    </location>
</feature>
<dbReference type="SUPFAM" id="SSF81321">
    <property type="entry name" value="Family A G protein-coupled receptor-like"/>
    <property type="match status" value="1"/>
</dbReference>
<evidence type="ECO:0000259" key="8">
    <source>
        <dbReference type="PROSITE" id="PS50262"/>
    </source>
</evidence>
<dbReference type="Pfam" id="PF00001">
    <property type="entry name" value="7tm_1"/>
    <property type="match status" value="1"/>
</dbReference>
<dbReference type="PANTHER" id="PTHR22750">
    <property type="entry name" value="G-PROTEIN COUPLED RECEPTOR"/>
    <property type="match status" value="1"/>
</dbReference>
<accession>A0A9W9YH33</accession>
<evidence type="ECO:0000256" key="4">
    <source>
        <dbReference type="ARBA" id="ARBA00022989"/>
    </source>
</evidence>
<dbReference type="GO" id="GO:0004930">
    <property type="term" value="F:G protein-coupled receptor activity"/>
    <property type="evidence" value="ECO:0007669"/>
    <property type="project" value="UniProtKB-KW"/>
</dbReference>
<protein>
    <recommendedName>
        <fullName evidence="8">G-protein coupled receptors family 1 profile domain-containing protein</fullName>
    </recommendedName>
</protein>
<organism evidence="9 10">
    <name type="scientific">Desmophyllum pertusum</name>
    <dbReference type="NCBI Taxonomy" id="174260"/>
    <lineage>
        <taxon>Eukaryota</taxon>
        <taxon>Metazoa</taxon>
        <taxon>Cnidaria</taxon>
        <taxon>Anthozoa</taxon>
        <taxon>Hexacorallia</taxon>
        <taxon>Scleractinia</taxon>
        <taxon>Caryophylliina</taxon>
        <taxon>Caryophylliidae</taxon>
        <taxon>Desmophyllum</taxon>
    </lineage>
</organism>
<feature type="transmembrane region" description="Helical" evidence="7">
    <location>
        <begin position="97"/>
        <end position="118"/>
    </location>
</feature>
<dbReference type="Proteomes" id="UP001163046">
    <property type="component" value="Unassembled WGS sequence"/>
</dbReference>
<feature type="transmembrane region" description="Helical" evidence="7">
    <location>
        <begin position="32"/>
        <end position="50"/>
    </location>
</feature>
<dbReference type="AlphaFoldDB" id="A0A9W9YH33"/>
<proteinExistence type="inferred from homology"/>
<dbReference type="PROSITE" id="PS50262">
    <property type="entry name" value="G_PROTEIN_RECEP_F1_2"/>
    <property type="match status" value="1"/>
</dbReference>
<reference evidence="9" key="1">
    <citation type="submission" date="2023-01" db="EMBL/GenBank/DDBJ databases">
        <title>Genome assembly of the deep-sea coral Lophelia pertusa.</title>
        <authorList>
            <person name="Herrera S."/>
            <person name="Cordes E."/>
        </authorList>
    </citation>
    <scope>NUCLEOTIDE SEQUENCE</scope>
    <source>
        <strain evidence="9">USNM1676648</strain>
        <tissue evidence="9">Polyp</tissue>
    </source>
</reference>
<evidence type="ECO:0000256" key="6">
    <source>
        <dbReference type="RuleBase" id="RU000688"/>
    </source>
</evidence>
<keyword evidence="6" id="KW-0675">Receptor</keyword>
<keyword evidence="4 7" id="KW-1133">Transmembrane helix</keyword>
<keyword evidence="10" id="KW-1185">Reference proteome</keyword>
<dbReference type="PROSITE" id="PS00237">
    <property type="entry name" value="G_PROTEIN_RECEP_F1_1"/>
    <property type="match status" value="1"/>
</dbReference>
<evidence type="ECO:0000256" key="2">
    <source>
        <dbReference type="ARBA" id="ARBA00022475"/>
    </source>
</evidence>